<dbReference type="RefSeq" id="WP_212529724.1">
    <property type="nucleotide sequence ID" value="NZ_JAGSOG010000087.1"/>
</dbReference>
<comment type="caution">
    <text evidence="2">The sequence shown here is derived from an EMBL/GenBank/DDBJ whole genome shotgun (WGS) entry which is preliminary data.</text>
</comment>
<evidence type="ECO:0000256" key="1">
    <source>
        <dbReference type="SAM" id="Phobius"/>
    </source>
</evidence>
<keyword evidence="1" id="KW-0472">Membrane</keyword>
<feature type="transmembrane region" description="Helical" evidence="1">
    <location>
        <begin position="20"/>
        <end position="39"/>
    </location>
</feature>
<dbReference type="Pfam" id="PF07676">
    <property type="entry name" value="PD40"/>
    <property type="match status" value="1"/>
</dbReference>
<gene>
    <name evidence="2" type="ORF">KDL01_18315</name>
</gene>
<dbReference type="AlphaFoldDB" id="A0A941EWI4"/>
<sequence>MSSSSEQAAQGARLARWRIWTFAAGSALMLAAAAGYSLYAAQRHTAEVAASPAHPFSSSLPLSGAPKILYVFSAVGGDQDHLAESPASGVGAPSFFALDCARAYAAGQTVVCLGTNGSLVQTQYAEVYRDVSGKTTLLDKIELPGIPSRARVSADGRLVAWTVFVSGDSYNGPQFSTRTGLLDLKTGTLIPSLETFTASVDGKPYHAVDINYWGITFERDDEHFYVTMGSAGKTWLMLGDLATHTLSSVVENVECPSLSPDGTRIVFKKRVSGNLSTPWRLYVLDLATLKETPLAETRSIDDQAAWLDDDTVMYQVPQTSGSGYDIWEVPADGTGTPRILIRNGSSPDAVGGS</sequence>
<keyword evidence="3" id="KW-1185">Reference proteome</keyword>
<dbReference type="SUPFAM" id="SSF69304">
    <property type="entry name" value="Tricorn protease N-terminal domain"/>
    <property type="match status" value="1"/>
</dbReference>
<dbReference type="InterPro" id="IPR011659">
    <property type="entry name" value="WD40"/>
</dbReference>
<keyword evidence="1" id="KW-1133">Transmembrane helix</keyword>
<name>A0A941EWI4_9ACTN</name>
<dbReference type="Gene3D" id="2.120.10.30">
    <property type="entry name" value="TolB, C-terminal domain"/>
    <property type="match status" value="1"/>
</dbReference>
<protein>
    <submittedName>
        <fullName evidence="2">PD40 domain-containing protein</fullName>
    </submittedName>
</protein>
<dbReference type="EMBL" id="JAGSOG010000087">
    <property type="protein sequence ID" value="MBR7835234.1"/>
    <property type="molecule type" value="Genomic_DNA"/>
</dbReference>
<dbReference type="InterPro" id="IPR011042">
    <property type="entry name" value="6-blade_b-propeller_TolB-like"/>
</dbReference>
<accession>A0A941EWI4</accession>
<reference evidence="2" key="1">
    <citation type="submission" date="2021-04" db="EMBL/GenBank/DDBJ databases">
        <title>Genome based classification of Actinospica acidithermotolerans sp. nov., an actinobacterium isolated from an Indonesian hot spring.</title>
        <authorList>
            <person name="Kusuma A.B."/>
            <person name="Putra K.E."/>
            <person name="Nafisah S."/>
            <person name="Loh J."/>
            <person name="Nouioui I."/>
            <person name="Goodfellow M."/>
        </authorList>
    </citation>
    <scope>NUCLEOTIDE SEQUENCE</scope>
    <source>
        <strain evidence="2">CSCA 57</strain>
    </source>
</reference>
<organism evidence="2 3">
    <name type="scientific">Actinospica durhamensis</name>
    <dbReference type="NCBI Taxonomy" id="1508375"/>
    <lineage>
        <taxon>Bacteria</taxon>
        <taxon>Bacillati</taxon>
        <taxon>Actinomycetota</taxon>
        <taxon>Actinomycetes</taxon>
        <taxon>Catenulisporales</taxon>
        <taxon>Actinospicaceae</taxon>
        <taxon>Actinospica</taxon>
    </lineage>
</organism>
<evidence type="ECO:0000313" key="3">
    <source>
        <dbReference type="Proteomes" id="UP000675781"/>
    </source>
</evidence>
<dbReference type="Proteomes" id="UP000675781">
    <property type="component" value="Unassembled WGS sequence"/>
</dbReference>
<evidence type="ECO:0000313" key="2">
    <source>
        <dbReference type="EMBL" id="MBR7835234.1"/>
    </source>
</evidence>
<keyword evidence="1" id="KW-0812">Transmembrane</keyword>
<proteinExistence type="predicted"/>